<name>A0AAJ1TU49_9HYPH</name>
<dbReference type="NCBIfam" id="TIGR04553">
    <property type="entry name" value="ABC_peri_selen"/>
    <property type="match status" value="1"/>
</dbReference>
<dbReference type="Pfam" id="PF12974">
    <property type="entry name" value="Phosphonate-bd"/>
    <property type="match status" value="1"/>
</dbReference>
<protein>
    <submittedName>
        <fullName evidence="3">Phosphonate transport system substrate-binding protein</fullName>
    </submittedName>
</protein>
<proteinExistence type="inferred from homology"/>
<dbReference type="GO" id="GO:0043190">
    <property type="term" value="C:ATP-binding cassette (ABC) transporter complex"/>
    <property type="evidence" value="ECO:0007669"/>
    <property type="project" value="InterPro"/>
</dbReference>
<dbReference type="SUPFAM" id="SSF53850">
    <property type="entry name" value="Periplasmic binding protein-like II"/>
    <property type="match status" value="1"/>
</dbReference>
<evidence type="ECO:0000313" key="3">
    <source>
        <dbReference type="EMBL" id="MDQ0543422.1"/>
    </source>
</evidence>
<dbReference type="Gene3D" id="3.40.190.10">
    <property type="entry name" value="Periplasmic binding protein-like II"/>
    <property type="match status" value="2"/>
</dbReference>
<dbReference type="PANTHER" id="PTHR35841">
    <property type="entry name" value="PHOSPHONATES-BINDING PERIPLASMIC PROTEIN"/>
    <property type="match status" value="1"/>
</dbReference>
<evidence type="ECO:0000256" key="2">
    <source>
        <dbReference type="ARBA" id="ARBA00022729"/>
    </source>
</evidence>
<dbReference type="NCBIfam" id="TIGR01098">
    <property type="entry name" value="3A0109s03R"/>
    <property type="match status" value="1"/>
</dbReference>
<dbReference type="InterPro" id="IPR005770">
    <property type="entry name" value="PhnD"/>
</dbReference>
<reference evidence="3" key="1">
    <citation type="submission" date="2023-07" db="EMBL/GenBank/DDBJ databases">
        <title>Genomic Encyclopedia of Type Strains, Phase IV (KMG-IV): sequencing the most valuable type-strain genomes for metagenomic binning, comparative biology and taxonomic classification.</title>
        <authorList>
            <person name="Goeker M."/>
        </authorList>
    </citation>
    <scope>NUCLEOTIDE SEQUENCE</scope>
    <source>
        <strain evidence="3">DSM 19569</strain>
    </source>
</reference>
<organism evidence="3 4">
    <name type="scientific">Methylobacterium brachiatum</name>
    <dbReference type="NCBI Taxonomy" id="269660"/>
    <lineage>
        <taxon>Bacteria</taxon>
        <taxon>Pseudomonadati</taxon>
        <taxon>Pseudomonadota</taxon>
        <taxon>Alphaproteobacteria</taxon>
        <taxon>Hyphomicrobiales</taxon>
        <taxon>Methylobacteriaceae</taxon>
        <taxon>Methylobacterium</taxon>
    </lineage>
</organism>
<gene>
    <name evidence="3" type="ORF">QO001_002348</name>
</gene>
<keyword evidence="2" id="KW-0732">Signal</keyword>
<evidence type="ECO:0000256" key="1">
    <source>
        <dbReference type="ARBA" id="ARBA00007162"/>
    </source>
</evidence>
<dbReference type="AlphaFoldDB" id="A0AAJ1TU49"/>
<accession>A0AAJ1TU49</accession>
<dbReference type="EMBL" id="JAUSWL010000003">
    <property type="protein sequence ID" value="MDQ0543422.1"/>
    <property type="molecule type" value="Genomic_DNA"/>
</dbReference>
<sequence length="331" mass="35523">MRGLIAPSGAAGGRPVCATPGMKLRIGCGGSSRDSWMLGLKQIWPVLATVGYVLGCGPVQAQDREMPVFVFTGIPDQDESRLVERFGKVAGYLEGKLGVPVKYIPVKNYPAAVTAFTNGQVQLAWFGGFTGVQARKAVPGSQAIAQGAEDAAFKTYFIANTKTGLVKSQDFPKDVAGKTFSFGSRASTSGRLMPEHFIREAFPGKTPEEIFSRVGFSGDHSRTIQLVQSGAFEVGAVDYSVWDLESKAGKVEGKDVTVIWESPTFPDYQWTVRGDVDKTYGAGFTETLKQALLGITDPAILAPFARTKFISATNADYEPVERVAKSTGLLD</sequence>
<dbReference type="Proteomes" id="UP001223420">
    <property type="component" value="Unassembled WGS sequence"/>
</dbReference>
<evidence type="ECO:0000313" key="4">
    <source>
        <dbReference type="Proteomes" id="UP001223420"/>
    </source>
</evidence>
<comment type="caution">
    <text evidence="3">The sequence shown here is derived from an EMBL/GenBank/DDBJ whole genome shotgun (WGS) entry which is preliminary data.</text>
</comment>
<dbReference type="InterPro" id="IPR030836">
    <property type="entry name" value="ABC_peri_PhnD-like"/>
</dbReference>
<dbReference type="PANTHER" id="PTHR35841:SF1">
    <property type="entry name" value="PHOSPHONATES-BINDING PERIPLASMIC PROTEIN"/>
    <property type="match status" value="1"/>
</dbReference>
<comment type="similarity">
    <text evidence="1">Belongs to the phosphate/phosphite/phosphonate binding protein family.</text>
</comment>
<dbReference type="GO" id="GO:0055085">
    <property type="term" value="P:transmembrane transport"/>
    <property type="evidence" value="ECO:0007669"/>
    <property type="project" value="InterPro"/>
</dbReference>